<proteinExistence type="predicted"/>
<dbReference type="InterPro" id="IPR003737">
    <property type="entry name" value="GlcNAc_PI_deacetylase-related"/>
</dbReference>
<dbReference type="NCBIfam" id="TIGR04001">
    <property type="entry name" value="thiol_BshB1"/>
    <property type="match status" value="1"/>
</dbReference>
<evidence type="ECO:0000313" key="1">
    <source>
        <dbReference type="EMBL" id="GAA4469148.1"/>
    </source>
</evidence>
<dbReference type="EMBL" id="BAABFA010000023">
    <property type="protein sequence ID" value="GAA4469148.1"/>
    <property type="molecule type" value="Genomic_DNA"/>
</dbReference>
<dbReference type="InterPro" id="IPR024078">
    <property type="entry name" value="LmbE-like_dom_sf"/>
</dbReference>
<dbReference type="PANTHER" id="PTHR12993">
    <property type="entry name" value="N-ACETYLGLUCOSAMINYL-PHOSPHATIDYLINOSITOL DE-N-ACETYLASE-RELATED"/>
    <property type="match status" value="1"/>
</dbReference>
<name>A0ABP8NQF9_9BACT</name>
<dbReference type="InterPro" id="IPR023842">
    <property type="entry name" value="Bacillithiol_biosynth_BshB1"/>
</dbReference>
<keyword evidence="2" id="KW-1185">Reference proteome</keyword>
<dbReference type="PANTHER" id="PTHR12993:SF30">
    <property type="entry name" value="N-ACETYL-ALPHA-D-GLUCOSAMINYL L-MALATE DEACETYLASE 1"/>
    <property type="match status" value="1"/>
</dbReference>
<dbReference type="Gene3D" id="3.40.50.10320">
    <property type="entry name" value="LmbE-like"/>
    <property type="match status" value="1"/>
</dbReference>
<accession>A0ABP8NQF9</accession>
<organism evidence="1 2">
    <name type="scientific">Nemorincola caseinilytica</name>
    <dbReference type="NCBI Taxonomy" id="2054315"/>
    <lineage>
        <taxon>Bacteria</taxon>
        <taxon>Pseudomonadati</taxon>
        <taxon>Bacteroidota</taxon>
        <taxon>Chitinophagia</taxon>
        <taxon>Chitinophagales</taxon>
        <taxon>Chitinophagaceae</taxon>
        <taxon>Nemorincola</taxon>
    </lineage>
</organism>
<protein>
    <submittedName>
        <fullName evidence="1">Bacillithiol biosynthesis deacetylase BshB1</fullName>
    </submittedName>
</protein>
<gene>
    <name evidence="1" type="primary">bshB1</name>
    <name evidence="1" type="ORF">GCM10023093_28060</name>
</gene>
<dbReference type="Pfam" id="PF02585">
    <property type="entry name" value="PIG-L"/>
    <property type="match status" value="1"/>
</dbReference>
<comment type="caution">
    <text evidence="1">The sequence shown here is derived from an EMBL/GenBank/DDBJ whole genome shotgun (WGS) entry which is preliminary data.</text>
</comment>
<dbReference type="RefSeq" id="WP_345084461.1">
    <property type="nucleotide sequence ID" value="NZ_BAABFA010000023.1"/>
</dbReference>
<dbReference type="Proteomes" id="UP001500067">
    <property type="component" value="Unassembled WGS sequence"/>
</dbReference>
<evidence type="ECO:0000313" key="2">
    <source>
        <dbReference type="Proteomes" id="UP001500067"/>
    </source>
</evidence>
<reference evidence="2" key="1">
    <citation type="journal article" date="2019" name="Int. J. Syst. Evol. Microbiol.">
        <title>The Global Catalogue of Microorganisms (GCM) 10K type strain sequencing project: providing services to taxonomists for standard genome sequencing and annotation.</title>
        <authorList>
            <consortium name="The Broad Institute Genomics Platform"/>
            <consortium name="The Broad Institute Genome Sequencing Center for Infectious Disease"/>
            <person name="Wu L."/>
            <person name="Ma J."/>
        </authorList>
    </citation>
    <scope>NUCLEOTIDE SEQUENCE [LARGE SCALE GENOMIC DNA]</scope>
    <source>
        <strain evidence="2">JCM 32105</strain>
    </source>
</reference>
<dbReference type="SUPFAM" id="SSF102588">
    <property type="entry name" value="LmbE-like"/>
    <property type="match status" value="1"/>
</dbReference>
<sequence length="246" mass="27266">MKDIKLHILAIAAHPDDLELGCGGTLIKHAQAGQAIGIVDLTEGELGTRGSVAQRYEEAAHAAKVMGVAVRENARMADGFFVNDEAHQRRLITYIRRFRPEIVIANSLSDRHPDHGKGGKLIADACFLAGLARIETMHEGEAQKPWRPKRVFHIIQDRMLEPTFLVDISDTFEQKMEAIKCYTSQFHDPASTEPATYISTGRFLDDLRSRDALMGKRIGTRYAEGFVCENIPGIASLDALILPEMA</sequence>